<dbReference type="AlphaFoldDB" id="C5FIU7"/>
<dbReference type="Proteomes" id="UP000002035">
    <property type="component" value="Unassembled WGS sequence"/>
</dbReference>
<protein>
    <submittedName>
        <fullName evidence="2">Uncharacterized protein</fullName>
    </submittedName>
</protein>
<dbReference type="VEuPathDB" id="FungiDB:MCYG_02007"/>
<dbReference type="RefSeq" id="XP_002849073.1">
    <property type="nucleotide sequence ID" value="XM_002849027.1"/>
</dbReference>
<evidence type="ECO:0000313" key="3">
    <source>
        <dbReference type="Proteomes" id="UP000002035"/>
    </source>
</evidence>
<evidence type="ECO:0000313" key="2">
    <source>
        <dbReference type="EMBL" id="EEQ29188.1"/>
    </source>
</evidence>
<proteinExistence type="predicted"/>
<feature type="region of interest" description="Disordered" evidence="1">
    <location>
        <begin position="154"/>
        <end position="192"/>
    </location>
</feature>
<feature type="compositionally biased region" description="Basic and acidic residues" evidence="1">
    <location>
        <begin position="1"/>
        <end position="10"/>
    </location>
</feature>
<gene>
    <name evidence="2" type="ORF">MCYG_02007</name>
</gene>
<feature type="compositionally biased region" description="Low complexity" evidence="1">
    <location>
        <begin position="179"/>
        <end position="189"/>
    </location>
</feature>
<dbReference type="OMA" id="WAEIHEI"/>
<dbReference type="HOGENOM" id="CLU_023878_1_0_1"/>
<accession>C5FIU7</accession>
<keyword evidence="3" id="KW-1185">Reference proteome</keyword>
<evidence type="ECO:0000256" key="1">
    <source>
        <dbReference type="SAM" id="MobiDB-lite"/>
    </source>
</evidence>
<dbReference type="eggNOG" id="ENOG502SJYB">
    <property type="taxonomic scope" value="Eukaryota"/>
</dbReference>
<dbReference type="OrthoDB" id="5403634at2759"/>
<dbReference type="GeneID" id="9229125"/>
<reference evidence="3" key="1">
    <citation type="journal article" date="2012" name="MBio">
        <title>Comparative genome analysis of Trichophyton rubrum and related dermatophytes reveals candidate genes involved in infection.</title>
        <authorList>
            <person name="Martinez D.A."/>
            <person name="Oliver B.G."/>
            <person name="Graeser Y."/>
            <person name="Goldberg J.M."/>
            <person name="Li W."/>
            <person name="Martinez-Rossi N.M."/>
            <person name="Monod M."/>
            <person name="Shelest E."/>
            <person name="Barton R.C."/>
            <person name="Birch E."/>
            <person name="Brakhage A.A."/>
            <person name="Chen Z."/>
            <person name="Gurr S.J."/>
            <person name="Heiman D."/>
            <person name="Heitman J."/>
            <person name="Kosti I."/>
            <person name="Rossi A."/>
            <person name="Saif S."/>
            <person name="Samalova M."/>
            <person name="Saunders C.W."/>
            <person name="Shea T."/>
            <person name="Summerbell R.C."/>
            <person name="Xu J."/>
            <person name="Young S."/>
            <person name="Zeng Q."/>
            <person name="Birren B.W."/>
            <person name="Cuomo C.A."/>
            <person name="White T.C."/>
        </authorList>
    </citation>
    <scope>NUCLEOTIDE SEQUENCE [LARGE SCALE GENOMIC DNA]</scope>
    <source>
        <strain evidence="3">ATCC MYA-4605 / CBS 113480</strain>
    </source>
</reference>
<sequence>MHLDPCHEDMPNGARIHSQGMAGSLPRMLQPTREQPEDCPDQPPSKRTKLSRPSSTYWDTLSKIWLTKDALEELNRRNGTSNITPRVGRTRYRPPIRQLQTTLKQHSQTLAPDPSSGCTPRSLWEIRKLSMHGGPDLSDLRNYPEPHILCPRDNMVSIRSSGRRKRLAASPPDEESTSKNKTAKTSSTSPYNRNFEQKLIDYGVYPSEYMYPKGETFAEPNNWEELNDRLERRRASLSPSRFTSEEFRAFKLADLVASKERPISRFAIPIMDGHVEDIRCIGMDYPFGNLAPLTDGSLATAKPDYFYGSLPDQLNPQVRDSLSRYIIPSTQTSLPMVPNFFLETKGPDGLPTVAKRQACYHGALGARGMHRLQSYKRDEVYDNNTYTITSTYQDGQLKLYTTHLTAPSGNSNRPEYIMTPLRSFSMTDRLSTLRSGIAAYRNARDWAEEQRDMFIQSANERHLQAQSEENLSHEESPEPIAAAPGEPDTSPTPEEVEPRDAAWSFARPDGGAAPRASSPKDKSRQN</sequence>
<dbReference type="STRING" id="554155.C5FIU7"/>
<feature type="region of interest" description="Disordered" evidence="1">
    <location>
        <begin position="1"/>
        <end position="54"/>
    </location>
</feature>
<name>C5FIU7_ARTOC</name>
<feature type="region of interest" description="Disordered" evidence="1">
    <location>
        <begin position="462"/>
        <end position="526"/>
    </location>
</feature>
<dbReference type="EMBL" id="DS995702">
    <property type="protein sequence ID" value="EEQ29188.1"/>
    <property type="molecule type" value="Genomic_DNA"/>
</dbReference>
<organism evidence="2 3">
    <name type="scientific">Arthroderma otae (strain ATCC MYA-4605 / CBS 113480)</name>
    <name type="common">Microsporum canis</name>
    <dbReference type="NCBI Taxonomy" id="554155"/>
    <lineage>
        <taxon>Eukaryota</taxon>
        <taxon>Fungi</taxon>
        <taxon>Dikarya</taxon>
        <taxon>Ascomycota</taxon>
        <taxon>Pezizomycotina</taxon>
        <taxon>Eurotiomycetes</taxon>
        <taxon>Eurotiomycetidae</taxon>
        <taxon>Onygenales</taxon>
        <taxon>Arthrodermataceae</taxon>
        <taxon>Microsporum</taxon>
    </lineage>
</organism>